<evidence type="ECO:0000313" key="2">
    <source>
        <dbReference type="Proteomes" id="UP001200034"/>
    </source>
</evidence>
<dbReference type="SUPFAM" id="SSF56784">
    <property type="entry name" value="HAD-like"/>
    <property type="match status" value="1"/>
</dbReference>
<keyword evidence="2" id="KW-1185">Reference proteome</keyword>
<dbReference type="EMBL" id="JAJJHW010001127">
    <property type="protein sequence ID" value="KAH8377775.1"/>
    <property type="molecule type" value="Genomic_DNA"/>
</dbReference>
<gene>
    <name evidence="1" type="ORF">KR093_007093</name>
</gene>
<dbReference type="FunFam" id="3.40.50.1000:FF:000055">
    <property type="entry name" value="Haloacid dehalogenase-like hydrolase family protein"/>
    <property type="match status" value="1"/>
</dbReference>
<feature type="non-terminal residue" evidence="1">
    <location>
        <position position="1"/>
    </location>
</feature>
<sequence length="209" mass="23059">LDSERVYSIAMRKVIADLGYEVDENLRFSCLGRRSLAVAGLVIDKYGIELSPSAFVELYESEAMKMIRNLPLMPGVDELLRHLHDQYIPMAIATSSSSAAMKIKACPHRNLFSVMHHVVCGDDPELERSKPFPDIFLIAASRFNPPAKPECCLVFEDSPAGMQAGVAAGMQVVMIPDPTVPDEQREGATLVLNSMSEFVPELFGLPYID</sequence>
<evidence type="ECO:0000313" key="1">
    <source>
        <dbReference type="EMBL" id="KAH8377775.1"/>
    </source>
</evidence>
<dbReference type="Proteomes" id="UP001200034">
    <property type="component" value="Unassembled WGS sequence"/>
</dbReference>
<dbReference type="PANTHER" id="PTHR18901">
    <property type="entry name" value="2-DEOXYGLUCOSE-6-PHOSPHATE PHOSPHATASE 2"/>
    <property type="match status" value="1"/>
</dbReference>
<dbReference type="GO" id="GO:0016791">
    <property type="term" value="F:phosphatase activity"/>
    <property type="evidence" value="ECO:0007669"/>
    <property type="project" value="TreeGrafter"/>
</dbReference>
<dbReference type="InterPro" id="IPR006439">
    <property type="entry name" value="HAD-SF_hydro_IA"/>
</dbReference>
<dbReference type="Gene3D" id="3.40.50.1000">
    <property type="entry name" value="HAD superfamily/HAD-like"/>
    <property type="match status" value="1"/>
</dbReference>
<dbReference type="Gene3D" id="1.10.150.240">
    <property type="entry name" value="Putative phosphatase, domain 2"/>
    <property type="match status" value="1"/>
</dbReference>
<dbReference type="PANTHER" id="PTHR18901:SF38">
    <property type="entry name" value="PSEUDOURIDINE-5'-PHOSPHATASE"/>
    <property type="match status" value="1"/>
</dbReference>
<accession>A0AAD4PMK6</accession>
<dbReference type="Pfam" id="PF00702">
    <property type="entry name" value="Hydrolase"/>
    <property type="match status" value="1"/>
</dbReference>
<protein>
    <recommendedName>
        <fullName evidence="3">Pseudouridine-5'-phosphatase</fullName>
    </recommendedName>
</protein>
<dbReference type="AlphaFoldDB" id="A0AAD4PMK6"/>
<dbReference type="InterPro" id="IPR023214">
    <property type="entry name" value="HAD_sf"/>
</dbReference>
<comment type="caution">
    <text evidence="1">The sequence shown here is derived from an EMBL/GenBank/DDBJ whole genome shotgun (WGS) entry which is preliminary data.</text>
</comment>
<proteinExistence type="predicted"/>
<reference evidence="1" key="1">
    <citation type="journal article" date="2021" name="Mol. Ecol. Resour.">
        <title>Phylogenomic analyses of the genus Drosophila reveals genomic signals of climate adaptation.</title>
        <authorList>
            <person name="Li F."/>
            <person name="Rane R.V."/>
            <person name="Luria V."/>
            <person name="Xiong Z."/>
            <person name="Chen J."/>
            <person name="Li Z."/>
            <person name="Catullo R.A."/>
            <person name="Griffin P.C."/>
            <person name="Schiffer M."/>
            <person name="Pearce S."/>
            <person name="Lee S.F."/>
            <person name="McElroy K."/>
            <person name="Stocker A."/>
            <person name="Shirriffs J."/>
            <person name="Cockerell F."/>
            <person name="Coppin C."/>
            <person name="Sgro C.M."/>
            <person name="Karger A."/>
            <person name="Cain J.W."/>
            <person name="Weber J.A."/>
            <person name="Santpere G."/>
            <person name="Kirschner M.W."/>
            <person name="Hoffmann A.A."/>
            <person name="Oakeshott J.G."/>
            <person name="Zhang G."/>
        </authorList>
    </citation>
    <scope>NUCLEOTIDE SEQUENCE</scope>
    <source>
        <strain evidence="1">BGI-SZ-2011g</strain>
    </source>
</reference>
<feature type="non-terminal residue" evidence="1">
    <location>
        <position position="209"/>
    </location>
</feature>
<evidence type="ECO:0008006" key="3">
    <source>
        <dbReference type="Google" id="ProtNLM"/>
    </source>
</evidence>
<dbReference type="InterPro" id="IPR036412">
    <property type="entry name" value="HAD-like_sf"/>
</dbReference>
<name>A0AAD4PMK6_9MUSC</name>
<dbReference type="NCBIfam" id="TIGR01509">
    <property type="entry name" value="HAD-SF-IA-v3"/>
    <property type="match status" value="1"/>
</dbReference>
<organism evidence="1 2">
    <name type="scientific">Drosophila rubida</name>
    <dbReference type="NCBI Taxonomy" id="30044"/>
    <lineage>
        <taxon>Eukaryota</taxon>
        <taxon>Metazoa</taxon>
        <taxon>Ecdysozoa</taxon>
        <taxon>Arthropoda</taxon>
        <taxon>Hexapoda</taxon>
        <taxon>Insecta</taxon>
        <taxon>Pterygota</taxon>
        <taxon>Neoptera</taxon>
        <taxon>Endopterygota</taxon>
        <taxon>Diptera</taxon>
        <taxon>Brachycera</taxon>
        <taxon>Muscomorpha</taxon>
        <taxon>Ephydroidea</taxon>
        <taxon>Drosophilidae</taxon>
        <taxon>Drosophila</taxon>
    </lineage>
</organism>
<dbReference type="InterPro" id="IPR023198">
    <property type="entry name" value="PGP-like_dom2"/>
</dbReference>